<evidence type="ECO:0000259" key="2">
    <source>
        <dbReference type="Pfam" id="PF00534"/>
    </source>
</evidence>
<reference evidence="4 5" key="1">
    <citation type="submission" date="2019-02" db="EMBL/GenBank/DDBJ databases">
        <title>Bacterial novel species Emticicia sp. 17J42-9 isolated from soil.</title>
        <authorList>
            <person name="Jung H.-Y."/>
        </authorList>
    </citation>
    <scope>NUCLEOTIDE SEQUENCE [LARGE SCALE GENOMIC DNA]</scope>
    <source>
        <strain evidence="4 5">17J42-9</strain>
    </source>
</reference>
<dbReference type="OrthoDB" id="9801609at2"/>
<dbReference type="Pfam" id="PF00534">
    <property type="entry name" value="Glycos_transf_1"/>
    <property type="match status" value="1"/>
</dbReference>
<keyword evidence="5" id="KW-1185">Reference proteome</keyword>
<dbReference type="RefSeq" id="WP_130019169.1">
    <property type="nucleotide sequence ID" value="NZ_SEWF01000002.1"/>
</dbReference>
<dbReference type="AlphaFoldDB" id="A0A4Q5M630"/>
<dbReference type="Gene3D" id="3.40.50.2000">
    <property type="entry name" value="Glycogen Phosphorylase B"/>
    <property type="match status" value="2"/>
</dbReference>
<name>A0A4Q5M630_9BACT</name>
<dbReference type="SUPFAM" id="SSF53756">
    <property type="entry name" value="UDP-Glycosyltransferase/glycogen phosphorylase"/>
    <property type="match status" value="1"/>
</dbReference>
<proteinExistence type="predicted"/>
<dbReference type="Proteomes" id="UP000293162">
    <property type="component" value="Unassembled WGS sequence"/>
</dbReference>
<organism evidence="4 5">
    <name type="scientific">Emticicia agri</name>
    <dbReference type="NCBI Taxonomy" id="2492393"/>
    <lineage>
        <taxon>Bacteria</taxon>
        <taxon>Pseudomonadati</taxon>
        <taxon>Bacteroidota</taxon>
        <taxon>Cytophagia</taxon>
        <taxon>Cytophagales</taxon>
        <taxon>Leadbetterellaceae</taxon>
        <taxon>Emticicia</taxon>
    </lineage>
</organism>
<gene>
    <name evidence="4" type="ORF">EWM59_01470</name>
</gene>
<evidence type="ECO:0000256" key="1">
    <source>
        <dbReference type="ARBA" id="ARBA00022679"/>
    </source>
</evidence>
<accession>A0A4Q5M630</accession>
<dbReference type="CDD" id="cd03809">
    <property type="entry name" value="GT4_MtfB-like"/>
    <property type="match status" value="1"/>
</dbReference>
<evidence type="ECO:0000259" key="3">
    <source>
        <dbReference type="Pfam" id="PF13439"/>
    </source>
</evidence>
<dbReference type="GO" id="GO:0016757">
    <property type="term" value="F:glycosyltransferase activity"/>
    <property type="evidence" value="ECO:0007669"/>
    <property type="project" value="InterPro"/>
</dbReference>
<dbReference type="PANTHER" id="PTHR46401:SF2">
    <property type="entry name" value="GLYCOSYLTRANSFERASE WBBK-RELATED"/>
    <property type="match status" value="1"/>
</dbReference>
<evidence type="ECO:0000313" key="4">
    <source>
        <dbReference type="EMBL" id="RYU97387.1"/>
    </source>
</evidence>
<dbReference type="Pfam" id="PF13439">
    <property type="entry name" value="Glyco_transf_4"/>
    <property type="match status" value="1"/>
</dbReference>
<dbReference type="PANTHER" id="PTHR46401">
    <property type="entry name" value="GLYCOSYLTRANSFERASE WBBK-RELATED"/>
    <property type="match status" value="1"/>
</dbReference>
<keyword evidence="1 4" id="KW-0808">Transferase</keyword>
<feature type="domain" description="Glycosyltransferase subfamily 4-like N-terminal" evidence="3">
    <location>
        <begin position="16"/>
        <end position="177"/>
    </location>
</feature>
<feature type="domain" description="Glycosyl transferase family 1" evidence="2">
    <location>
        <begin position="201"/>
        <end position="354"/>
    </location>
</feature>
<dbReference type="GO" id="GO:0009103">
    <property type="term" value="P:lipopolysaccharide biosynthetic process"/>
    <property type="evidence" value="ECO:0007669"/>
    <property type="project" value="TreeGrafter"/>
</dbReference>
<protein>
    <submittedName>
        <fullName evidence="4">Glycosyltransferase family 1 protein</fullName>
    </submittedName>
</protein>
<dbReference type="EMBL" id="SEWF01000002">
    <property type="protein sequence ID" value="RYU97387.1"/>
    <property type="molecule type" value="Genomic_DNA"/>
</dbReference>
<dbReference type="InterPro" id="IPR028098">
    <property type="entry name" value="Glyco_trans_4-like_N"/>
</dbReference>
<sequence length="375" mass="42853">MRIGFDAKRAFNNYTGLGNYSRFMIEALLEHAPQHQYVAYTPKMKGNWHNSLSDFPSQLQIKLPESYAQLPASWWRSWFIKNDLQQDKIDLFHGLSNEIPYGLKKEGIKSVVSIHDLIFLRYPEQYPAIDRFFYRRKFKHACNNADAIVAVSEQTKRDIIDFYQIPADRIEVIYQGCQPTFCQRIPDKTIIQQVLQKYNIQKHYLLCVASFTERKNQLRLIQAYQQLPTKEYDLVLVGGQSHYLNELKQYVQQSGIQARVHFLTGVPAADLPALYQGCSLFAYPSIFEGFGIPIIEALHSGVPVVAATGSCLEEAGGDGALYANPLDVNDLAEKIHHVLSSEALQNRLINKGTEHVKQFAAKPIAEQLVKLYERL</sequence>
<evidence type="ECO:0000313" key="5">
    <source>
        <dbReference type="Proteomes" id="UP000293162"/>
    </source>
</evidence>
<dbReference type="InterPro" id="IPR001296">
    <property type="entry name" value="Glyco_trans_1"/>
</dbReference>
<comment type="caution">
    <text evidence="4">The sequence shown here is derived from an EMBL/GenBank/DDBJ whole genome shotgun (WGS) entry which is preliminary data.</text>
</comment>